<gene>
    <name evidence="1" type="ORF">GCM10009090_24800</name>
</gene>
<protein>
    <recommendedName>
        <fullName evidence="3">CPXCG motif-containing cysteine-rich protein</fullName>
    </recommendedName>
</protein>
<sequence>MALHLQAGTGAGYRLRLPDPVTAMPGMHAFVAISCPYCGESIDIAVDASVERQRYIEDCQVCCRPMVVDVAVDEDGEIGVTARSEDDA</sequence>
<dbReference type="AlphaFoldDB" id="A0A919KI91"/>
<organism evidence="1 2">
    <name type="scientific">Xanthomonas boreopolis</name>
    <dbReference type="NCBI Taxonomy" id="86183"/>
    <lineage>
        <taxon>Bacteria</taxon>
        <taxon>Pseudomonadati</taxon>
        <taxon>Pseudomonadota</taxon>
        <taxon>Gammaproteobacteria</taxon>
        <taxon>Lysobacterales</taxon>
        <taxon>Lysobacteraceae</taxon>
        <taxon>Xanthomonas</taxon>
    </lineage>
</organism>
<proteinExistence type="predicted"/>
<evidence type="ECO:0000313" key="1">
    <source>
        <dbReference type="EMBL" id="GHH55874.1"/>
    </source>
</evidence>
<dbReference type="InterPro" id="IPR025990">
    <property type="entry name" value="zinc_ribbon_bacterial"/>
</dbReference>
<name>A0A919KI91_9XANT</name>
<keyword evidence="2" id="KW-1185">Reference proteome</keyword>
<reference evidence="1" key="2">
    <citation type="submission" date="2020-09" db="EMBL/GenBank/DDBJ databases">
        <authorList>
            <person name="Sun Q."/>
            <person name="Ohkuma M."/>
        </authorList>
    </citation>
    <scope>NUCLEOTIDE SEQUENCE</scope>
    <source>
        <strain evidence="1">JCM 13306</strain>
    </source>
</reference>
<reference evidence="1" key="1">
    <citation type="journal article" date="2014" name="Int. J. Syst. Evol. Microbiol.">
        <title>Complete genome sequence of Corynebacterium casei LMG S-19264T (=DSM 44701T), isolated from a smear-ripened cheese.</title>
        <authorList>
            <consortium name="US DOE Joint Genome Institute (JGI-PGF)"/>
            <person name="Walter F."/>
            <person name="Albersmeier A."/>
            <person name="Kalinowski J."/>
            <person name="Ruckert C."/>
        </authorList>
    </citation>
    <scope>NUCLEOTIDE SEQUENCE</scope>
    <source>
        <strain evidence="1">JCM 13306</strain>
    </source>
</reference>
<dbReference type="Pfam" id="PF14255">
    <property type="entry name" value="Zn_ribbon_21"/>
    <property type="match status" value="1"/>
</dbReference>
<dbReference type="Proteomes" id="UP000623958">
    <property type="component" value="Unassembled WGS sequence"/>
</dbReference>
<comment type="caution">
    <text evidence="1">The sequence shown here is derived from an EMBL/GenBank/DDBJ whole genome shotgun (WGS) entry which is preliminary data.</text>
</comment>
<dbReference type="EMBL" id="BNBA01000019">
    <property type="protein sequence ID" value="GHH55874.1"/>
    <property type="molecule type" value="Genomic_DNA"/>
</dbReference>
<accession>A0A919KI91</accession>
<evidence type="ECO:0000313" key="2">
    <source>
        <dbReference type="Proteomes" id="UP000623958"/>
    </source>
</evidence>
<evidence type="ECO:0008006" key="3">
    <source>
        <dbReference type="Google" id="ProtNLM"/>
    </source>
</evidence>